<dbReference type="SUPFAM" id="SSF55681">
    <property type="entry name" value="Class II aaRS and biotin synthetases"/>
    <property type="match status" value="1"/>
</dbReference>
<sequence length="669" mass="73918">MAQKRLNVLVYTGTGTTGESVRHCIFSLRRLLSPNYAVIPISESVILKEPWASTCALLVFPGGGDLGYCRVLNGEGNRRISDFVRRGGSYLGLCAGGYYGSKRCEFEVDNKPMEVVGSRELGFFPGTCRGGAFKGFEYSSEKGARAVTLKLAQEAFKDKLPANVVNYFNGGGVYVDAASDDMQARKVQVLASYEDDLDVDGGKAAVVLCKVGDGTAILSGTHPEFAAENLHRQPDIPNYDNLIDRLAADNRTRTEFLAACLELLGLEVNKDADFILPSLSSLHLTADDNKIVDEILFSWQEAIDKEDGQEFIKAEVDTFRIRCKDSAWDLNDLKDALSRRTSYTVAQGIPDYTKIIKDIVAHENALPDTAITPRFNHSLFYSSLRKYRSVEREAEDWGSVLLYGDVVTSTNSLLEKNPKFMSKLPTGFTFTASTQVAGRGRGTNVWVAPPGSLLFSTIINHPAHLAASRPIVFLQYIAAIATVEAIQSYGKGYENLPVKLKWPNDIYALDPTKPAESKSYVKIGGLLSQCGYSDGAYQIVLGIGINATNPRPTTSISDLLPPTAEPFHLETLLARILTRIEAIYAQFRREGFSADLEARYYQHWLHTGQMISLEQEAGAKAKVIGISKDWGMLKVQEVDRSGRATGRVWSLQSDENSFDYWRGLVRRKE</sequence>
<evidence type="ECO:0000256" key="1">
    <source>
        <dbReference type="ARBA" id="ARBA00009934"/>
    </source>
</evidence>
<dbReference type="Proteomes" id="UP000039046">
    <property type="component" value="Unassembled WGS sequence"/>
</dbReference>
<evidence type="ECO:0000256" key="2">
    <source>
        <dbReference type="ARBA" id="ARBA00022598"/>
    </source>
</evidence>
<dbReference type="HOGENOM" id="CLU_006150_1_1_1"/>
<evidence type="ECO:0000313" key="5">
    <source>
        <dbReference type="Proteomes" id="UP000039046"/>
    </source>
</evidence>
<dbReference type="CDD" id="cd16442">
    <property type="entry name" value="BPL"/>
    <property type="match status" value="1"/>
</dbReference>
<dbReference type="InterPro" id="IPR045864">
    <property type="entry name" value="aa-tRNA-synth_II/BPL/LPL"/>
</dbReference>
<reference evidence="4 5" key="1">
    <citation type="journal article" date="2015" name="Genome Announc.">
        <title>Draft Genome Sequence and Gene Annotation of the Entomopathogenic Fungus Verticillium hemipterigenum.</title>
        <authorList>
            <person name="Horn F."/>
            <person name="Habel A."/>
            <person name="Scharf D.H."/>
            <person name="Dworschak J."/>
            <person name="Brakhage A.A."/>
            <person name="Guthke R."/>
            <person name="Hertweck C."/>
            <person name="Linde J."/>
        </authorList>
    </citation>
    <scope>NUCLEOTIDE SEQUENCE [LARGE SCALE GENOMIC DNA]</scope>
</reference>
<evidence type="ECO:0000313" key="4">
    <source>
        <dbReference type="EMBL" id="CEJ93975.1"/>
    </source>
</evidence>
<evidence type="ECO:0000259" key="3">
    <source>
        <dbReference type="PROSITE" id="PS51733"/>
    </source>
</evidence>
<dbReference type="Gene3D" id="3.40.50.880">
    <property type="match status" value="1"/>
</dbReference>
<dbReference type="PANTHER" id="PTHR12835:SF5">
    <property type="entry name" value="BIOTIN--PROTEIN LIGASE"/>
    <property type="match status" value="1"/>
</dbReference>
<dbReference type="InterPro" id="IPR019197">
    <property type="entry name" value="Biotin-prot_ligase_N"/>
</dbReference>
<keyword evidence="2 4" id="KW-0436">Ligase</keyword>
<dbReference type="Pfam" id="PF03099">
    <property type="entry name" value="BPL_LplA_LipB"/>
    <property type="match status" value="1"/>
</dbReference>
<dbReference type="Gene3D" id="3.30.930.10">
    <property type="entry name" value="Bira Bifunctional Protein, Domain 2"/>
    <property type="match status" value="1"/>
</dbReference>
<feature type="domain" description="BPL/LPL catalytic" evidence="3">
    <location>
        <begin position="385"/>
        <end position="588"/>
    </location>
</feature>
<dbReference type="NCBIfam" id="TIGR00121">
    <property type="entry name" value="birA_ligase"/>
    <property type="match status" value="1"/>
</dbReference>
<dbReference type="OrthoDB" id="10250105at2759"/>
<dbReference type="PANTHER" id="PTHR12835">
    <property type="entry name" value="BIOTIN PROTEIN LIGASE"/>
    <property type="match status" value="1"/>
</dbReference>
<dbReference type="PROSITE" id="PS51733">
    <property type="entry name" value="BPL_LPL_CATALYTIC"/>
    <property type="match status" value="1"/>
</dbReference>
<name>A0A0A1TQ74_9HYPO</name>
<keyword evidence="5" id="KW-1185">Reference proteome</keyword>
<accession>A0A0A1TQ74</accession>
<dbReference type="EMBL" id="CDHN01000006">
    <property type="protein sequence ID" value="CEJ93975.1"/>
    <property type="molecule type" value="Genomic_DNA"/>
</dbReference>
<dbReference type="SUPFAM" id="SSF52317">
    <property type="entry name" value="Class I glutamine amidotransferase-like"/>
    <property type="match status" value="1"/>
</dbReference>
<dbReference type="STRING" id="1531966.A0A0A1TQ74"/>
<dbReference type="GO" id="GO:0005737">
    <property type="term" value="C:cytoplasm"/>
    <property type="evidence" value="ECO:0007669"/>
    <property type="project" value="TreeGrafter"/>
</dbReference>
<organism evidence="4 5">
    <name type="scientific">[Torrubiella] hemipterigena</name>
    <dbReference type="NCBI Taxonomy" id="1531966"/>
    <lineage>
        <taxon>Eukaryota</taxon>
        <taxon>Fungi</taxon>
        <taxon>Dikarya</taxon>
        <taxon>Ascomycota</taxon>
        <taxon>Pezizomycotina</taxon>
        <taxon>Sordariomycetes</taxon>
        <taxon>Hypocreomycetidae</taxon>
        <taxon>Hypocreales</taxon>
        <taxon>Clavicipitaceae</taxon>
        <taxon>Clavicipitaceae incertae sedis</taxon>
        <taxon>'Torrubiella' clade</taxon>
    </lineage>
</organism>
<protein>
    <submittedName>
        <fullName evidence="4">Putative Biotin-protein ligase</fullName>
    </submittedName>
</protein>
<dbReference type="CDD" id="cd03144">
    <property type="entry name" value="GATase1_ScBLP_like"/>
    <property type="match status" value="1"/>
</dbReference>
<comment type="similarity">
    <text evidence="1">Belongs to the biotin--protein ligase family.</text>
</comment>
<dbReference type="InterPro" id="IPR004408">
    <property type="entry name" value="Biotin_CoA_COase_ligase"/>
</dbReference>
<gene>
    <name evidence="4" type="ORF">VHEMI09532</name>
</gene>
<dbReference type="Pfam" id="PF09825">
    <property type="entry name" value="BPL_N"/>
    <property type="match status" value="1"/>
</dbReference>
<dbReference type="InterPro" id="IPR029062">
    <property type="entry name" value="Class_I_gatase-like"/>
</dbReference>
<proteinExistence type="inferred from homology"/>
<dbReference type="AlphaFoldDB" id="A0A0A1TQ74"/>
<dbReference type="InterPro" id="IPR004143">
    <property type="entry name" value="BPL_LPL_catalytic"/>
</dbReference>
<dbReference type="GO" id="GO:0004077">
    <property type="term" value="F:biotin--[biotin carboxyl-carrier protein] ligase activity"/>
    <property type="evidence" value="ECO:0007669"/>
    <property type="project" value="EnsemblFungi"/>
</dbReference>